<sequence length="247" mass="26592">MQQSSNTLKKLSLELGGNAPFIVFDDANVETSVASALISKFKVTGQTYVCPNRIFVQQGIYYRFSQRLVQEVQKYKVGNGLEDASVTHSPLTNGVAKVAQHIHDALDKKLLGGNRLTSLGANFHELIILGDVDDSMQVAREEAFGPLAALAKFSTEDEVVRRANDCDVALASYLMTSDLARAHRVSERLEAGMVAIDTGVISDAAAPFGGVKYSGVGREGSKYGVEEYVNVKMIVTGGINTAHTAHL</sequence>
<keyword evidence="2" id="KW-1185">Reference proteome</keyword>
<proteinExistence type="predicted"/>
<dbReference type="Proteomes" id="UP001177260">
    <property type="component" value="Unassembled WGS sequence"/>
</dbReference>
<comment type="caution">
    <text evidence="1">The sequence shown here is derived from an EMBL/GenBank/DDBJ whole genome shotgun (WGS) entry which is preliminary data.</text>
</comment>
<organism evidence="1 2">
    <name type="scientific">Aspergillus melleus</name>
    <dbReference type="NCBI Taxonomy" id="138277"/>
    <lineage>
        <taxon>Eukaryota</taxon>
        <taxon>Fungi</taxon>
        <taxon>Dikarya</taxon>
        <taxon>Ascomycota</taxon>
        <taxon>Pezizomycotina</taxon>
        <taxon>Eurotiomycetes</taxon>
        <taxon>Eurotiomycetidae</taxon>
        <taxon>Eurotiales</taxon>
        <taxon>Aspergillaceae</taxon>
        <taxon>Aspergillus</taxon>
        <taxon>Aspergillus subgen. Circumdati</taxon>
    </lineage>
</organism>
<accession>A0ACC3AS89</accession>
<dbReference type="EMBL" id="JAOPJF010000077">
    <property type="protein sequence ID" value="KAK1140645.1"/>
    <property type="molecule type" value="Genomic_DNA"/>
</dbReference>
<reference evidence="1 2" key="1">
    <citation type="journal article" date="2023" name="ACS Omega">
        <title>Identification of the Neoaspergillic Acid Biosynthesis Gene Cluster by Establishing an In Vitro CRISPR-Ribonucleoprotein Genetic System in Aspergillus melleus.</title>
        <authorList>
            <person name="Yuan B."/>
            <person name="Grau M.F."/>
            <person name="Murata R.M."/>
            <person name="Torok T."/>
            <person name="Venkateswaran K."/>
            <person name="Stajich J.E."/>
            <person name="Wang C.C.C."/>
        </authorList>
    </citation>
    <scope>NUCLEOTIDE SEQUENCE [LARGE SCALE GENOMIC DNA]</scope>
    <source>
        <strain evidence="1 2">IMV 1140</strain>
    </source>
</reference>
<evidence type="ECO:0000313" key="2">
    <source>
        <dbReference type="Proteomes" id="UP001177260"/>
    </source>
</evidence>
<name>A0ACC3AS89_9EURO</name>
<gene>
    <name evidence="1" type="ORF">N8T08_009957</name>
</gene>
<evidence type="ECO:0000313" key="1">
    <source>
        <dbReference type="EMBL" id="KAK1140645.1"/>
    </source>
</evidence>
<protein>
    <submittedName>
        <fullName evidence="1">Uncharacterized protein</fullName>
    </submittedName>
</protein>